<keyword evidence="2 5" id="KW-0645">Protease</keyword>
<proteinExistence type="inferred from homology"/>
<sequence length="444" mass="48570">MVQQLSKRWMIEVALLGLGGTTSLSLPGLAQPSVNPLMLSQSSPGPVLSSLPTPSRNFYSLTTSPNELVDEVWQIVDRTYVDGTFNQKDWQVVRKQYTSRSYNSLEEAYQAINEMLKLLGDPLTRFLDPLAFKNLQVDSSRVGIGLQLTHDTNNPQKIKIIAPIEDGPAWNAGILAGDMLTKIDDKSTDEIGVDAAVALLRGKPGSFVTVTILRDGKPLEFRVQRVTFEVRPVRYHLQETKGGKVGYIRLVQFSAEASTEMRTAIKQLEQQNVNGYILDLRSNSGGLLFTGIEIVCMWLNQGLIVDIIDRNGKERESANNRALTNQPLVVLVDSGSAAASEILAAALQENQRAALVGTHTAGSNSIQSVRPLKGGSGLAVTVAKWLTPKGRDINKVGLEPDVMFKPTEAQQRQLTAQRGKLGSSTDAHYIKALETLNQRVRAAN</sequence>
<protein>
    <submittedName>
        <fullName evidence="7">PDZ domain-containing protein</fullName>
    </submittedName>
</protein>
<dbReference type="CDD" id="cd06782">
    <property type="entry name" value="cpPDZ_CPP-like"/>
    <property type="match status" value="1"/>
</dbReference>
<dbReference type="Pfam" id="PF13180">
    <property type="entry name" value="PDZ_2"/>
    <property type="match status" value="1"/>
</dbReference>
<evidence type="ECO:0000256" key="2">
    <source>
        <dbReference type="ARBA" id="ARBA00022670"/>
    </source>
</evidence>
<dbReference type="InterPro" id="IPR004447">
    <property type="entry name" value="Peptidase_S41A"/>
</dbReference>
<dbReference type="SUPFAM" id="SSF50156">
    <property type="entry name" value="PDZ domain-like"/>
    <property type="match status" value="1"/>
</dbReference>
<dbReference type="SUPFAM" id="SSF52096">
    <property type="entry name" value="ClpP/crotonase"/>
    <property type="match status" value="1"/>
</dbReference>
<dbReference type="GO" id="GO:0006508">
    <property type="term" value="P:proteolysis"/>
    <property type="evidence" value="ECO:0007669"/>
    <property type="project" value="UniProtKB-KW"/>
</dbReference>
<evidence type="ECO:0000256" key="4">
    <source>
        <dbReference type="ARBA" id="ARBA00022825"/>
    </source>
</evidence>
<dbReference type="InterPro" id="IPR005151">
    <property type="entry name" value="Tail-specific_protease"/>
</dbReference>
<keyword evidence="3 5" id="KW-0378">Hydrolase</keyword>
<dbReference type="GO" id="GO:0008236">
    <property type="term" value="F:serine-type peptidase activity"/>
    <property type="evidence" value="ECO:0007669"/>
    <property type="project" value="UniProtKB-KW"/>
</dbReference>
<feature type="domain" description="PDZ" evidence="6">
    <location>
        <begin position="134"/>
        <end position="201"/>
    </location>
</feature>
<dbReference type="Gene3D" id="2.30.42.10">
    <property type="match status" value="1"/>
</dbReference>
<dbReference type="PANTHER" id="PTHR32060:SF30">
    <property type="entry name" value="CARBOXY-TERMINAL PROCESSING PROTEASE CTPA"/>
    <property type="match status" value="1"/>
</dbReference>
<evidence type="ECO:0000256" key="1">
    <source>
        <dbReference type="ARBA" id="ARBA00009179"/>
    </source>
</evidence>
<dbReference type="Gene3D" id="3.30.750.44">
    <property type="match status" value="1"/>
</dbReference>
<dbReference type="GO" id="GO:0030288">
    <property type="term" value="C:outer membrane-bounded periplasmic space"/>
    <property type="evidence" value="ECO:0007669"/>
    <property type="project" value="TreeGrafter"/>
</dbReference>
<dbReference type="GO" id="GO:0004175">
    <property type="term" value="F:endopeptidase activity"/>
    <property type="evidence" value="ECO:0007669"/>
    <property type="project" value="TreeGrafter"/>
</dbReference>
<evidence type="ECO:0000256" key="5">
    <source>
        <dbReference type="RuleBase" id="RU004404"/>
    </source>
</evidence>
<comment type="caution">
    <text evidence="7">The sequence shown here is derived from an EMBL/GenBank/DDBJ whole genome shotgun (WGS) entry which is preliminary data.</text>
</comment>
<dbReference type="GO" id="GO:0007165">
    <property type="term" value="P:signal transduction"/>
    <property type="evidence" value="ECO:0007669"/>
    <property type="project" value="TreeGrafter"/>
</dbReference>
<organism evidence="7">
    <name type="scientific">Oscillatoriales cyanobacterium SpSt-418</name>
    <dbReference type="NCBI Taxonomy" id="2282169"/>
    <lineage>
        <taxon>Bacteria</taxon>
        <taxon>Bacillati</taxon>
        <taxon>Cyanobacteriota</taxon>
        <taxon>Cyanophyceae</taxon>
        <taxon>Oscillatoriophycideae</taxon>
        <taxon>Oscillatoriales</taxon>
    </lineage>
</organism>
<comment type="similarity">
    <text evidence="1 5">Belongs to the peptidase S41A family.</text>
</comment>
<accession>A0A7C3KDL5</accession>
<dbReference type="PANTHER" id="PTHR32060">
    <property type="entry name" value="TAIL-SPECIFIC PROTEASE"/>
    <property type="match status" value="1"/>
</dbReference>
<name>A0A7C3KDL5_9CYAN</name>
<keyword evidence="4 5" id="KW-0720">Serine protease</keyword>
<dbReference type="InterPro" id="IPR001478">
    <property type="entry name" value="PDZ"/>
</dbReference>
<evidence type="ECO:0000256" key="3">
    <source>
        <dbReference type="ARBA" id="ARBA00022801"/>
    </source>
</evidence>
<dbReference type="Pfam" id="PF03572">
    <property type="entry name" value="Peptidase_S41"/>
    <property type="match status" value="1"/>
</dbReference>
<dbReference type="CDD" id="cd07560">
    <property type="entry name" value="Peptidase_S41_CPP"/>
    <property type="match status" value="1"/>
</dbReference>
<evidence type="ECO:0000313" key="7">
    <source>
        <dbReference type="EMBL" id="HFM97488.1"/>
    </source>
</evidence>
<dbReference type="SMART" id="SM00245">
    <property type="entry name" value="TSPc"/>
    <property type="match status" value="1"/>
</dbReference>
<reference evidence="7" key="1">
    <citation type="journal article" date="2020" name="mSystems">
        <title>Genome- and Community-Level Interaction Insights into Carbon Utilization and Element Cycling Functions of Hydrothermarchaeota in Hydrothermal Sediment.</title>
        <authorList>
            <person name="Zhou Z."/>
            <person name="Liu Y."/>
            <person name="Xu W."/>
            <person name="Pan J."/>
            <person name="Luo Z.H."/>
            <person name="Li M."/>
        </authorList>
    </citation>
    <scope>NUCLEOTIDE SEQUENCE [LARGE SCALE GENOMIC DNA]</scope>
    <source>
        <strain evidence="7">SpSt-418</strain>
    </source>
</reference>
<gene>
    <name evidence="7" type="ORF">ENR64_06910</name>
</gene>
<dbReference type="PROSITE" id="PS50106">
    <property type="entry name" value="PDZ"/>
    <property type="match status" value="1"/>
</dbReference>
<evidence type="ECO:0000259" key="6">
    <source>
        <dbReference type="PROSITE" id="PS50106"/>
    </source>
</evidence>
<dbReference type="AlphaFoldDB" id="A0A7C3KDL5"/>
<dbReference type="InterPro" id="IPR036034">
    <property type="entry name" value="PDZ_sf"/>
</dbReference>
<dbReference type="SMART" id="SM00228">
    <property type="entry name" value="PDZ"/>
    <property type="match status" value="1"/>
</dbReference>
<dbReference type="Gene3D" id="3.90.226.10">
    <property type="entry name" value="2-enoyl-CoA Hydratase, Chain A, domain 1"/>
    <property type="match status" value="1"/>
</dbReference>
<dbReference type="NCBIfam" id="TIGR00225">
    <property type="entry name" value="prc"/>
    <property type="match status" value="1"/>
</dbReference>
<dbReference type="InterPro" id="IPR029045">
    <property type="entry name" value="ClpP/crotonase-like_dom_sf"/>
</dbReference>
<dbReference type="EMBL" id="DSRU01000084">
    <property type="protein sequence ID" value="HFM97488.1"/>
    <property type="molecule type" value="Genomic_DNA"/>
</dbReference>